<proteinExistence type="predicted"/>
<name>A0ABV2I0E5_9HYPH</name>
<gene>
    <name evidence="2" type="ORF">ABID26_005764</name>
</gene>
<accession>A0ABV2I0E5</accession>
<sequence>MINRQRKQPEMIAVSAMAMRWAGTTVTWSPEIVGCLLEALFAAVLGSAFGQLYTIGRNVIGRPVMPDPRRRVWIIAEKDKAAGAGRSAGPAEGRERSSPSQVKRRGIVAPLAKLLELSCMGRP</sequence>
<reference evidence="2 3" key="1">
    <citation type="submission" date="2024-06" db="EMBL/GenBank/DDBJ databases">
        <title>Genomic Encyclopedia of Type Strains, Phase IV (KMG-IV): sequencing the most valuable type-strain genomes for metagenomic binning, comparative biology and taxonomic classification.</title>
        <authorList>
            <person name="Goeker M."/>
        </authorList>
    </citation>
    <scope>NUCLEOTIDE SEQUENCE [LARGE SCALE GENOMIC DNA]</scope>
    <source>
        <strain evidence="2 3">DSM 29846</strain>
    </source>
</reference>
<evidence type="ECO:0000256" key="1">
    <source>
        <dbReference type="SAM" id="MobiDB-lite"/>
    </source>
</evidence>
<dbReference type="Proteomes" id="UP001549036">
    <property type="component" value="Unassembled WGS sequence"/>
</dbReference>
<dbReference type="EMBL" id="JBEPLM010000014">
    <property type="protein sequence ID" value="MET3596346.1"/>
    <property type="molecule type" value="Genomic_DNA"/>
</dbReference>
<comment type="caution">
    <text evidence="2">The sequence shown here is derived from an EMBL/GenBank/DDBJ whole genome shotgun (WGS) entry which is preliminary data.</text>
</comment>
<protein>
    <submittedName>
        <fullName evidence="2">Uncharacterized protein</fullName>
    </submittedName>
</protein>
<evidence type="ECO:0000313" key="3">
    <source>
        <dbReference type="Proteomes" id="UP001549036"/>
    </source>
</evidence>
<evidence type="ECO:0000313" key="2">
    <source>
        <dbReference type="EMBL" id="MET3596346.1"/>
    </source>
</evidence>
<feature type="region of interest" description="Disordered" evidence="1">
    <location>
        <begin position="81"/>
        <end position="105"/>
    </location>
</feature>
<organism evidence="2 3">
    <name type="scientific">Mesorhizobium shonense</name>
    <dbReference type="NCBI Taxonomy" id="1209948"/>
    <lineage>
        <taxon>Bacteria</taxon>
        <taxon>Pseudomonadati</taxon>
        <taxon>Pseudomonadota</taxon>
        <taxon>Alphaproteobacteria</taxon>
        <taxon>Hyphomicrobiales</taxon>
        <taxon>Phyllobacteriaceae</taxon>
        <taxon>Mesorhizobium</taxon>
    </lineage>
</organism>
<keyword evidence="3" id="KW-1185">Reference proteome</keyword>